<keyword evidence="3" id="KW-1133">Transmembrane helix</keyword>
<evidence type="ECO:0000256" key="3">
    <source>
        <dbReference type="ARBA" id="ARBA00022989"/>
    </source>
</evidence>
<evidence type="ECO:0000256" key="7">
    <source>
        <dbReference type="SAM" id="SignalP"/>
    </source>
</evidence>
<dbReference type="GO" id="GO:0016020">
    <property type="term" value="C:membrane"/>
    <property type="evidence" value="ECO:0007669"/>
    <property type="project" value="UniProtKB-SubCell"/>
</dbReference>
<dbReference type="AlphaFoldDB" id="A0A5C6P0R2"/>
<keyword evidence="5" id="KW-0675">Receptor</keyword>
<evidence type="ECO:0000256" key="4">
    <source>
        <dbReference type="ARBA" id="ARBA00023136"/>
    </source>
</evidence>
<keyword evidence="6" id="KW-0393">Immunoglobulin domain</keyword>
<gene>
    <name evidence="9" type="ORF">D4764_15G0005070</name>
</gene>
<feature type="chain" id="PRO_5023092297" description="Ig-like domain-containing protein" evidence="7">
    <location>
        <begin position="22"/>
        <end position="283"/>
    </location>
</feature>
<accession>A0A5C6P0R2</accession>
<dbReference type="PROSITE" id="PS50835">
    <property type="entry name" value="IG_LIKE"/>
    <property type="match status" value="1"/>
</dbReference>
<evidence type="ECO:0000256" key="6">
    <source>
        <dbReference type="ARBA" id="ARBA00023319"/>
    </source>
</evidence>
<dbReference type="CDD" id="cd00099">
    <property type="entry name" value="IgV"/>
    <property type="match status" value="1"/>
</dbReference>
<keyword evidence="7" id="KW-0732">Signal</keyword>
<evidence type="ECO:0000259" key="8">
    <source>
        <dbReference type="PROSITE" id="PS50835"/>
    </source>
</evidence>
<evidence type="ECO:0000256" key="2">
    <source>
        <dbReference type="ARBA" id="ARBA00022692"/>
    </source>
</evidence>
<feature type="domain" description="Ig-like" evidence="8">
    <location>
        <begin position="102"/>
        <end position="201"/>
    </location>
</feature>
<keyword evidence="4" id="KW-0472">Membrane</keyword>
<reference evidence="9 10" key="1">
    <citation type="submission" date="2019-04" db="EMBL/GenBank/DDBJ databases">
        <title>Chromosome genome assembly for Takifugu flavidus.</title>
        <authorList>
            <person name="Xiao S."/>
        </authorList>
    </citation>
    <scope>NUCLEOTIDE SEQUENCE [LARGE SCALE GENOMIC DNA]</scope>
    <source>
        <strain evidence="9">HTHZ2018</strain>
        <tissue evidence="9">Muscle</tissue>
    </source>
</reference>
<name>A0A5C6P0R2_9TELE</name>
<dbReference type="Gene3D" id="2.60.40.10">
    <property type="entry name" value="Immunoglobulins"/>
    <property type="match status" value="2"/>
</dbReference>
<dbReference type="PANTHER" id="PTHR19256:SF65">
    <property type="entry name" value="T CELL RECEPTOR GAMMA CONSTANT 1-RELATED"/>
    <property type="match status" value="1"/>
</dbReference>
<keyword evidence="2" id="KW-0812">Transmembrane</keyword>
<evidence type="ECO:0000313" key="10">
    <source>
        <dbReference type="Proteomes" id="UP000324091"/>
    </source>
</evidence>
<dbReference type="SUPFAM" id="SSF48726">
    <property type="entry name" value="Immunoglobulin"/>
    <property type="match status" value="2"/>
</dbReference>
<dbReference type="InterPro" id="IPR007110">
    <property type="entry name" value="Ig-like_dom"/>
</dbReference>
<evidence type="ECO:0000313" key="9">
    <source>
        <dbReference type="EMBL" id="TWW73113.1"/>
    </source>
</evidence>
<dbReference type="InterPro" id="IPR036179">
    <property type="entry name" value="Ig-like_dom_sf"/>
</dbReference>
<evidence type="ECO:0000256" key="1">
    <source>
        <dbReference type="ARBA" id="ARBA00004370"/>
    </source>
</evidence>
<proteinExistence type="predicted"/>
<dbReference type="InterPro" id="IPR013783">
    <property type="entry name" value="Ig-like_fold"/>
</dbReference>
<comment type="caution">
    <text evidence="9">The sequence shown here is derived from an EMBL/GenBank/DDBJ whole genome shotgun (WGS) entry which is preliminary data.</text>
</comment>
<dbReference type="Pfam" id="PF07654">
    <property type="entry name" value="C1-set"/>
    <property type="match status" value="1"/>
</dbReference>
<dbReference type="EMBL" id="RHFK02000007">
    <property type="protein sequence ID" value="TWW73113.1"/>
    <property type="molecule type" value="Genomic_DNA"/>
</dbReference>
<comment type="subcellular location">
    <subcellularLocation>
        <location evidence="1">Membrane</location>
    </subcellularLocation>
</comment>
<feature type="signal peptide" evidence="7">
    <location>
        <begin position="1"/>
        <end position="21"/>
    </location>
</feature>
<dbReference type="PANTHER" id="PTHR19256">
    <property type="entry name" value="T-CELL RECEPTOR GAMMA CHAIN"/>
    <property type="match status" value="1"/>
</dbReference>
<protein>
    <recommendedName>
        <fullName evidence="8">Ig-like domain-containing protein</fullName>
    </recommendedName>
</protein>
<evidence type="ECO:0000256" key="5">
    <source>
        <dbReference type="ARBA" id="ARBA00023170"/>
    </source>
</evidence>
<dbReference type="InterPro" id="IPR003597">
    <property type="entry name" value="Ig_C1-set"/>
</dbReference>
<sequence length="283" mass="31166">MQPFTPAALCFLCSGLVVIETQLTQDQISVTSRAGKSASISCGGINNCDYYVYWYQKKESGTFELLLDIDKRDSKITRYSHADQDDFSARIQQNKYAALVQPVLSVYPAASRDPLEGRTALLCVASDMVPPLVRFSWRRQRADSAVEESPPAHEEELQLREPGRITSIRLLDRDAVHTYKYRCSVQHEGGAVKAQSQQEVAPVPPSIPPLSPVHPYVCASLQSSVCPPVHPSVCPPVHPSVHPPVCAEDEAALFCLHGPDDEESAELLWNLSAPLPHQQPETG</sequence>
<organism evidence="9 10">
    <name type="scientific">Takifugu flavidus</name>
    <name type="common">sansaifugu</name>
    <dbReference type="NCBI Taxonomy" id="433684"/>
    <lineage>
        <taxon>Eukaryota</taxon>
        <taxon>Metazoa</taxon>
        <taxon>Chordata</taxon>
        <taxon>Craniata</taxon>
        <taxon>Vertebrata</taxon>
        <taxon>Euteleostomi</taxon>
        <taxon>Actinopterygii</taxon>
        <taxon>Neopterygii</taxon>
        <taxon>Teleostei</taxon>
        <taxon>Neoteleostei</taxon>
        <taxon>Acanthomorphata</taxon>
        <taxon>Eupercaria</taxon>
        <taxon>Tetraodontiformes</taxon>
        <taxon>Tetradontoidea</taxon>
        <taxon>Tetraodontidae</taxon>
        <taxon>Takifugu</taxon>
    </lineage>
</organism>
<dbReference type="InterPro" id="IPR051117">
    <property type="entry name" value="TRG_var/const_region"/>
</dbReference>
<keyword evidence="10" id="KW-1185">Reference proteome</keyword>
<dbReference type="Proteomes" id="UP000324091">
    <property type="component" value="Chromosome 15"/>
</dbReference>